<dbReference type="PANTHER" id="PTHR35369">
    <property type="entry name" value="BLR3025 PROTEIN-RELATED"/>
    <property type="match status" value="1"/>
</dbReference>
<organism evidence="2 3">
    <name type="scientific">Zwartia hollandica</name>
    <dbReference type="NCBI Taxonomy" id="324606"/>
    <lineage>
        <taxon>Bacteria</taxon>
        <taxon>Pseudomonadati</taxon>
        <taxon>Pseudomonadota</taxon>
        <taxon>Betaproteobacteria</taxon>
        <taxon>Burkholderiales</taxon>
        <taxon>Alcaligenaceae</taxon>
        <taxon>Zwartia</taxon>
    </lineage>
</organism>
<dbReference type="Proteomes" id="UP000739565">
    <property type="component" value="Unassembled WGS sequence"/>
</dbReference>
<gene>
    <name evidence="2" type="ORF">KZZ10_01090</name>
</gene>
<dbReference type="InterPro" id="IPR050356">
    <property type="entry name" value="SulA_CellDiv_inhibitor"/>
</dbReference>
<evidence type="ECO:0000313" key="3">
    <source>
        <dbReference type="Proteomes" id="UP000739565"/>
    </source>
</evidence>
<dbReference type="GO" id="GO:0006281">
    <property type="term" value="P:DNA repair"/>
    <property type="evidence" value="ECO:0007669"/>
    <property type="project" value="TreeGrafter"/>
</dbReference>
<dbReference type="PANTHER" id="PTHR35369:SF2">
    <property type="entry name" value="BLR3025 PROTEIN"/>
    <property type="match status" value="1"/>
</dbReference>
<dbReference type="CDD" id="cd03468">
    <property type="entry name" value="PolY_like"/>
    <property type="match status" value="1"/>
</dbReference>
<reference evidence="2" key="1">
    <citation type="submission" date="2021-07" db="EMBL/GenBank/DDBJ databases">
        <title>New genus and species of the family Alcaligenaceae.</title>
        <authorList>
            <person name="Hahn M.W."/>
        </authorList>
    </citation>
    <scope>NUCLEOTIDE SEQUENCE</scope>
    <source>
        <strain evidence="2">LF4-65</strain>
    </source>
</reference>
<proteinExistence type="predicted"/>
<dbReference type="EMBL" id="JAHXRI010000001">
    <property type="protein sequence ID" value="MBZ1349229.1"/>
    <property type="molecule type" value="Genomic_DNA"/>
</dbReference>
<accession>A0A953N8S3</accession>
<keyword evidence="3" id="KW-1185">Reference proteome</keyword>
<protein>
    <submittedName>
        <fullName evidence="2">DNA polymerase Y family protein</fullName>
    </submittedName>
</protein>
<dbReference type="RefSeq" id="WP_259659641.1">
    <property type="nucleotide sequence ID" value="NZ_JAHXRI010000001.1"/>
</dbReference>
<dbReference type="InterPro" id="IPR043502">
    <property type="entry name" value="DNA/RNA_pol_sf"/>
</dbReference>
<evidence type="ECO:0000256" key="1">
    <source>
        <dbReference type="ARBA" id="ARBA00022763"/>
    </source>
</evidence>
<sequence>MAIWIGLRLHALERWQPPWHSEPEPLIAKRSVQAQQSIFDHCAQHALAYTPAVYQAEEHTLLLEVEASLRLFGGLRKILYNIRKGTSTLHGQLSTSVAPTPTGAWLLTNARQVPFRYACSFASLKRALDPLSCLVLPGAQEHRNWLDAIGCKTFKDLRALPRAGLARRIGPALLKELDAAYSQAHTALKAYVPPPRFVQYLDLTERMEHTAAIMHVVEHVLSQLCAWLVAKRSALTRLRITLHHERYKESAVHTQHDLAFAEPVYTLGSLTLLVHEHLERLPLKDSVVALTVESLDITELQHTAGGLFPETLRTPAERRKLFDLLTSRLGPKSLLHPAPVADHRPEIANSWICTPINHEKPTQDDALQLLDRPFWLLPVPLALRLERDRPFYQTTLELLRGPERLECGWWDGPSIARDYFEARDKTGVRYWIYRERDTDPAHWYLHGIFS</sequence>
<evidence type="ECO:0000313" key="2">
    <source>
        <dbReference type="EMBL" id="MBZ1349229.1"/>
    </source>
</evidence>
<dbReference type="AlphaFoldDB" id="A0A953N8S3"/>
<comment type="caution">
    <text evidence="2">The sequence shown here is derived from an EMBL/GenBank/DDBJ whole genome shotgun (WGS) entry which is preliminary data.</text>
</comment>
<keyword evidence="1" id="KW-0227">DNA damage</keyword>
<name>A0A953N8S3_9BURK</name>
<dbReference type="SUPFAM" id="SSF56672">
    <property type="entry name" value="DNA/RNA polymerases"/>
    <property type="match status" value="1"/>
</dbReference>